<feature type="chain" id="PRO_5005202863" evidence="1">
    <location>
        <begin position="29"/>
        <end position="402"/>
    </location>
</feature>
<dbReference type="AlphaFoldDB" id="A0A0H3U7J5"/>
<keyword evidence="1" id="KW-0732">Signal</keyword>
<evidence type="ECO:0000313" key="2">
    <source>
        <dbReference type="EMBL" id="AIF26436.1"/>
    </source>
</evidence>
<name>A0A0H3U7J5_9BACT</name>
<accession>A0A0H3U7J5</accession>
<protein>
    <submittedName>
        <fullName evidence="2">Uncharacterized protein</fullName>
    </submittedName>
</protein>
<reference evidence="2" key="1">
    <citation type="submission" date="2013-08" db="EMBL/GenBank/DDBJ databases">
        <title>Comparison of modified E. coli strains.</title>
        <authorList>
            <person name="Juergensen J."/>
            <person name="Bonge A."/>
            <person name="Streit W.R."/>
        </authorList>
    </citation>
    <scope>NUCLEOTIDE SEQUENCE</scope>
</reference>
<evidence type="ECO:0000256" key="1">
    <source>
        <dbReference type="SAM" id="SignalP"/>
    </source>
</evidence>
<organism evidence="2">
    <name type="scientific">uncultured bacterium fosmid pJB18D1_contig II</name>
    <dbReference type="NCBI Taxonomy" id="1478058"/>
    <lineage>
        <taxon>Bacteria</taxon>
        <taxon>environmental samples</taxon>
    </lineage>
</organism>
<dbReference type="EMBL" id="KF540232">
    <property type="protein sequence ID" value="AIF26436.1"/>
    <property type="molecule type" value="Genomic_DNA"/>
</dbReference>
<proteinExistence type="predicted"/>
<feature type="signal peptide" evidence="1">
    <location>
        <begin position="1"/>
        <end position="28"/>
    </location>
</feature>
<dbReference type="SUPFAM" id="SSF63825">
    <property type="entry name" value="YWTD domain"/>
    <property type="match status" value="1"/>
</dbReference>
<feature type="non-terminal residue" evidence="2">
    <location>
        <position position="402"/>
    </location>
</feature>
<sequence>MISEGSDMLKTTKYISALLMLMAGSAMAGDVTYATPQSPANGIWIQQVGNVYDHKATKATLYYTKYAQDDRVKSIYYEYNGHGNLSMRPVDRKTLCTEGDGLLGADGIVHHPDGDLLIAPQGHQAIHKVNIKAKENGKKCLVKSATPNTSVSGFWHLMMDPNSKNLWAAGIPGYLYRFSTESSPADTNFADKGYKVKLTPDPNGYRKDEKLSTIMWDKAGNAFFTYSDYFGGGCELNAQTGQPCSDSDREKHIDGAYFGHFTDTTWVKVTADNVGSVGGKIGDSVITELKTEILIPRLEGAHGGTYDDYSKTFFVFGGARIVQIKPSLVDGKMTASVVATIDLREMFFKETLDNLPTPRTNDGGYVGWRLDQGTVDGYGHLFVASNTGHMVFVDYTSNPYVG</sequence>